<dbReference type="InterPro" id="IPR036249">
    <property type="entry name" value="Thioredoxin-like_sf"/>
</dbReference>
<accession>A0A2K0U6J7</accession>
<dbReference type="EMBL" id="MTYI01000080">
    <property type="protein sequence ID" value="PNP53364.1"/>
    <property type="molecule type" value="Genomic_DNA"/>
</dbReference>
<proteinExistence type="predicted"/>
<evidence type="ECO:0000313" key="2">
    <source>
        <dbReference type="Proteomes" id="UP000236290"/>
    </source>
</evidence>
<dbReference type="OrthoDB" id="4895309at2759"/>
<gene>
    <name evidence="1" type="ORF">THARTR1_06058</name>
</gene>
<sequence length="105" mass="11535">MDHSQLDWESLMMDTIGVYRDTVSSITAFMEGPGWGVPIASNLNGSLMKAMSLTSPKGVLKQGAFIVSKEGILLGRTMGKVDKIMDYLHKTLTVIDQEKGEEEDL</sequence>
<organism evidence="1 2">
    <name type="scientific">Trichoderma harzianum</name>
    <name type="common">Hypocrea lixii</name>
    <dbReference type="NCBI Taxonomy" id="5544"/>
    <lineage>
        <taxon>Eukaryota</taxon>
        <taxon>Fungi</taxon>
        <taxon>Dikarya</taxon>
        <taxon>Ascomycota</taxon>
        <taxon>Pezizomycotina</taxon>
        <taxon>Sordariomycetes</taxon>
        <taxon>Hypocreomycetidae</taxon>
        <taxon>Hypocreales</taxon>
        <taxon>Hypocreaceae</taxon>
        <taxon>Trichoderma</taxon>
    </lineage>
</organism>
<reference evidence="1 2" key="1">
    <citation type="submission" date="2017-02" db="EMBL/GenBank/DDBJ databases">
        <title>Genomes of Trichoderma spp. with biocontrol activity.</title>
        <authorList>
            <person name="Gardiner D."/>
            <person name="Kazan K."/>
            <person name="Vos C."/>
            <person name="Harvey P."/>
        </authorList>
    </citation>
    <scope>NUCLEOTIDE SEQUENCE [LARGE SCALE GENOMIC DNA]</scope>
    <source>
        <strain evidence="1 2">Tr1</strain>
    </source>
</reference>
<comment type="caution">
    <text evidence="1">The sequence shown here is derived from an EMBL/GenBank/DDBJ whole genome shotgun (WGS) entry which is preliminary data.</text>
</comment>
<name>A0A2K0U6J7_TRIHA</name>
<evidence type="ECO:0000313" key="1">
    <source>
        <dbReference type="EMBL" id="PNP53364.1"/>
    </source>
</evidence>
<dbReference type="Gene3D" id="3.40.30.10">
    <property type="entry name" value="Glutaredoxin"/>
    <property type="match status" value="1"/>
</dbReference>
<dbReference type="SUPFAM" id="SSF52833">
    <property type="entry name" value="Thioredoxin-like"/>
    <property type="match status" value="1"/>
</dbReference>
<dbReference type="AlphaFoldDB" id="A0A2K0U6J7"/>
<dbReference type="Proteomes" id="UP000236290">
    <property type="component" value="Unassembled WGS sequence"/>
</dbReference>
<protein>
    <submittedName>
        <fullName evidence="1">Uncharacterized protein</fullName>
    </submittedName>
</protein>